<dbReference type="RefSeq" id="WP_209808938.1">
    <property type="nucleotide sequence ID" value="NZ_JAGGKT010000002.1"/>
</dbReference>
<sequence>MSEKYFTLAEAEALLPMVKEELDHLQQLQNEFQEKYVELRTMYDREGAFELESQMEFLEIQANMHVNNLYAHGVQLKDIDQGLVDFPALINGEEVLLCWKQGEDQIEYYHGVHEGFRGRKKLE</sequence>
<evidence type="ECO:0008006" key="4">
    <source>
        <dbReference type="Google" id="ProtNLM"/>
    </source>
</evidence>
<dbReference type="EMBL" id="JAGGKT010000002">
    <property type="protein sequence ID" value="MBP1930814.1"/>
    <property type="molecule type" value="Genomic_DNA"/>
</dbReference>
<evidence type="ECO:0000256" key="1">
    <source>
        <dbReference type="SAM" id="Coils"/>
    </source>
</evidence>
<accession>A0ABS4GKQ9</accession>
<reference evidence="2 3" key="1">
    <citation type="submission" date="2021-03" db="EMBL/GenBank/DDBJ databases">
        <title>Genomic Encyclopedia of Type Strains, Phase IV (KMG-IV): sequencing the most valuable type-strain genomes for metagenomic binning, comparative biology and taxonomic classification.</title>
        <authorList>
            <person name="Goeker M."/>
        </authorList>
    </citation>
    <scope>NUCLEOTIDE SEQUENCE [LARGE SCALE GENOMIC DNA]</scope>
    <source>
        <strain evidence="2 3">DSM 24738</strain>
    </source>
</reference>
<feature type="coiled-coil region" evidence="1">
    <location>
        <begin position="8"/>
        <end position="42"/>
    </location>
</feature>
<dbReference type="Proteomes" id="UP001519343">
    <property type="component" value="Unassembled WGS sequence"/>
</dbReference>
<dbReference type="InterPro" id="IPR018699">
    <property type="entry name" value="DUF2203"/>
</dbReference>
<gene>
    <name evidence="2" type="ORF">J2Z37_000811</name>
</gene>
<keyword evidence="1" id="KW-0175">Coiled coil</keyword>
<evidence type="ECO:0000313" key="3">
    <source>
        <dbReference type="Proteomes" id="UP001519343"/>
    </source>
</evidence>
<evidence type="ECO:0000313" key="2">
    <source>
        <dbReference type="EMBL" id="MBP1930814.1"/>
    </source>
</evidence>
<dbReference type="Pfam" id="PF09969">
    <property type="entry name" value="DUF2203"/>
    <property type="match status" value="1"/>
</dbReference>
<organism evidence="2 3">
    <name type="scientific">Ammoniphilus resinae</name>
    <dbReference type="NCBI Taxonomy" id="861532"/>
    <lineage>
        <taxon>Bacteria</taxon>
        <taxon>Bacillati</taxon>
        <taxon>Bacillota</taxon>
        <taxon>Bacilli</taxon>
        <taxon>Bacillales</taxon>
        <taxon>Paenibacillaceae</taxon>
        <taxon>Aneurinibacillus group</taxon>
        <taxon>Ammoniphilus</taxon>
    </lineage>
</organism>
<comment type="caution">
    <text evidence="2">The sequence shown here is derived from an EMBL/GenBank/DDBJ whole genome shotgun (WGS) entry which is preliminary data.</text>
</comment>
<dbReference type="PIRSF" id="PIRSF016498">
    <property type="entry name" value="UCP016498"/>
    <property type="match status" value="1"/>
</dbReference>
<keyword evidence="3" id="KW-1185">Reference proteome</keyword>
<name>A0ABS4GKQ9_9BACL</name>
<proteinExistence type="predicted"/>
<protein>
    <recommendedName>
        <fullName evidence="4">Cell division protein DivIVA</fullName>
    </recommendedName>
</protein>